<dbReference type="OMA" id="QKVDTCR"/>
<dbReference type="PANTHER" id="PTHR43840:SF13">
    <property type="entry name" value="CATION EFFLUX PROTEIN CYTOPLASMIC DOMAIN-CONTAINING PROTEIN"/>
    <property type="match status" value="1"/>
</dbReference>
<feature type="compositionally biased region" description="Low complexity" evidence="8">
    <location>
        <begin position="14"/>
        <end position="25"/>
    </location>
</feature>
<dbReference type="GO" id="GO:0030003">
    <property type="term" value="P:intracellular monoatomic cation homeostasis"/>
    <property type="evidence" value="ECO:0007669"/>
    <property type="project" value="UniProtKB-ARBA"/>
</dbReference>
<protein>
    <submittedName>
        <fullName evidence="12">Metal tolerance protein 9</fullName>
    </submittedName>
</protein>
<feature type="transmembrane region" description="Helical" evidence="9">
    <location>
        <begin position="110"/>
        <end position="132"/>
    </location>
</feature>
<sequence length="410" mass="45384">MSSTFICEASSALGPVSGASSPVSPRCNSETAIEEGRASVADPLSLGTWKRTEEEISGLRKRASNNAGGRKIQAFYREQNEQIERLLQPAEEQEREAEEATERNSFKIKVVIYGSLVANIMLFVLQLFAAVISGSLSLFATAADAFMDLVSSIVLAWTNRLASRNNYLLAKADLKQLESLSSARMPLHMFYTDMSRLMSTVSVQLIIESARELMSHQSSQKESIHILALAFVGVALGSKALLFIYCKGVYLTSKAKTAEILAQDHRNDILVNGFGLTTSLCGSRIVWWIDPAGAIAVAVFILCSWGMTAFEQIEFLVGKSADPAFLQRLTYLAVTHDERIKQVDTCRAYYSGATLFVEVDIVLDPFCPLHIAHDVGESLQTKIESLPDVERAFVHLDYETDHRPEHRKYT</sequence>
<evidence type="ECO:0000256" key="6">
    <source>
        <dbReference type="ARBA" id="ARBA00023136"/>
    </source>
</evidence>
<evidence type="ECO:0000259" key="11">
    <source>
        <dbReference type="Pfam" id="PF16916"/>
    </source>
</evidence>
<dbReference type="GO" id="GO:0098771">
    <property type="term" value="P:inorganic ion homeostasis"/>
    <property type="evidence" value="ECO:0007669"/>
    <property type="project" value="UniProtKB-ARBA"/>
</dbReference>
<dbReference type="AlphaFoldDB" id="A0A1U7LQU6"/>
<evidence type="ECO:0000256" key="4">
    <source>
        <dbReference type="ARBA" id="ARBA00022989"/>
    </source>
</evidence>
<dbReference type="OrthoDB" id="78296at2759"/>
<evidence type="ECO:0000256" key="3">
    <source>
        <dbReference type="ARBA" id="ARBA00022692"/>
    </source>
</evidence>
<keyword evidence="2" id="KW-0813">Transport</keyword>
<evidence type="ECO:0000259" key="10">
    <source>
        <dbReference type="Pfam" id="PF01545"/>
    </source>
</evidence>
<feature type="transmembrane region" description="Helical" evidence="9">
    <location>
        <begin position="224"/>
        <end position="245"/>
    </location>
</feature>
<dbReference type="GO" id="GO:0008324">
    <property type="term" value="F:monoatomic cation transmembrane transporter activity"/>
    <property type="evidence" value="ECO:0007669"/>
    <property type="project" value="InterPro"/>
</dbReference>
<keyword evidence="3 9" id="KW-0812">Transmembrane</keyword>
<gene>
    <name evidence="12" type="ORF">NEOLI_000133</name>
</gene>
<dbReference type="STRING" id="1198029.A0A1U7LQU6"/>
<dbReference type="Pfam" id="PF01545">
    <property type="entry name" value="Cation_efflux"/>
    <property type="match status" value="1"/>
</dbReference>
<dbReference type="Gene3D" id="1.20.1510.10">
    <property type="entry name" value="Cation efflux protein transmembrane domain"/>
    <property type="match status" value="1"/>
</dbReference>
<evidence type="ECO:0000256" key="7">
    <source>
        <dbReference type="SAM" id="Coils"/>
    </source>
</evidence>
<dbReference type="GO" id="GO:0012505">
    <property type="term" value="C:endomembrane system"/>
    <property type="evidence" value="ECO:0007669"/>
    <property type="project" value="UniProtKB-SubCell"/>
</dbReference>
<dbReference type="PANTHER" id="PTHR43840">
    <property type="entry name" value="MITOCHONDRIAL METAL TRANSPORTER 1-RELATED"/>
    <property type="match status" value="1"/>
</dbReference>
<feature type="coiled-coil region" evidence="7">
    <location>
        <begin position="76"/>
        <end position="103"/>
    </location>
</feature>
<proteinExistence type="predicted"/>
<dbReference type="Pfam" id="PF16916">
    <property type="entry name" value="ZT_dimer"/>
    <property type="match status" value="1"/>
</dbReference>
<feature type="transmembrane region" description="Helical" evidence="9">
    <location>
        <begin position="285"/>
        <end position="310"/>
    </location>
</feature>
<comment type="caution">
    <text evidence="12">The sequence shown here is derived from an EMBL/GenBank/DDBJ whole genome shotgun (WGS) entry which is preliminary data.</text>
</comment>
<dbReference type="InterPro" id="IPR036837">
    <property type="entry name" value="Cation_efflux_CTD_sf"/>
</dbReference>
<evidence type="ECO:0000313" key="12">
    <source>
        <dbReference type="EMBL" id="OLL25027.1"/>
    </source>
</evidence>
<keyword evidence="5" id="KW-0406">Ion transport</keyword>
<feature type="domain" description="Cation efflux protein transmembrane" evidence="10">
    <location>
        <begin position="115"/>
        <end position="314"/>
    </location>
</feature>
<dbReference type="InterPro" id="IPR027470">
    <property type="entry name" value="Cation_efflux_CTD"/>
</dbReference>
<dbReference type="GO" id="GO:0016020">
    <property type="term" value="C:membrane"/>
    <property type="evidence" value="ECO:0007669"/>
    <property type="project" value="InterPro"/>
</dbReference>
<evidence type="ECO:0000256" key="5">
    <source>
        <dbReference type="ARBA" id="ARBA00023065"/>
    </source>
</evidence>
<accession>A0A1U7LQU6</accession>
<keyword evidence="6 9" id="KW-0472">Membrane</keyword>
<comment type="subcellular location">
    <subcellularLocation>
        <location evidence="1">Endomembrane system</location>
        <topology evidence="1">Multi-pass membrane protein</topology>
    </subcellularLocation>
</comment>
<keyword evidence="7" id="KW-0175">Coiled coil</keyword>
<name>A0A1U7LQU6_NEOID</name>
<feature type="region of interest" description="Disordered" evidence="8">
    <location>
        <begin position="12"/>
        <end position="34"/>
    </location>
</feature>
<evidence type="ECO:0000313" key="13">
    <source>
        <dbReference type="Proteomes" id="UP000186594"/>
    </source>
</evidence>
<keyword evidence="13" id="KW-1185">Reference proteome</keyword>
<organism evidence="12 13">
    <name type="scientific">Neolecta irregularis (strain DAH-3)</name>
    <dbReference type="NCBI Taxonomy" id="1198029"/>
    <lineage>
        <taxon>Eukaryota</taxon>
        <taxon>Fungi</taxon>
        <taxon>Dikarya</taxon>
        <taxon>Ascomycota</taxon>
        <taxon>Taphrinomycotina</taxon>
        <taxon>Neolectales</taxon>
        <taxon>Neolectaceae</taxon>
        <taxon>Neolecta</taxon>
    </lineage>
</organism>
<keyword evidence="4 9" id="KW-1133">Transmembrane helix</keyword>
<dbReference type="InterPro" id="IPR058533">
    <property type="entry name" value="Cation_efflux_TM"/>
</dbReference>
<dbReference type="FunFam" id="3.30.70.1350:FF:000001">
    <property type="entry name" value="Metal tolerance protein 11"/>
    <property type="match status" value="1"/>
</dbReference>
<dbReference type="EMBL" id="LXFE01000515">
    <property type="protein sequence ID" value="OLL25027.1"/>
    <property type="molecule type" value="Genomic_DNA"/>
</dbReference>
<evidence type="ECO:0000256" key="2">
    <source>
        <dbReference type="ARBA" id="ARBA00022448"/>
    </source>
</evidence>
<dbReference type="SUPFAM" id="SSF161111">
    <property type="entry name" value="Cation efflux protein transmembrane domain-like"/>
    <property type="match status" value="1"/>
</dbReference>
<dbReference type="InterPro" id="IPR027469">
    <property type="entry name" value="Cation_efflux_TMD_sf"/>
</dbReference>
<evidence type="ECO:0000256" key="9">
    <source>
        <dbReference type="SAM" id="Phobius"/>
    </source>
</evidence>
<dbReference type="Gene3D" id="3.30.70.1350">
    <property type="entry name" value="Cation efflux protein, cytoplasmic domain"/>
    <property type="match status" value="1"/>
</dbReference>
<reference evidence="12 13" key="1">
    <citation type="submission" date="2016-04" db="EMBL/GenBank/DDBJ databases">
        <title>Evolutionary innovation and constraint leading to complex multicellularity in the Ascomycota.</title>
        <authorList>
            <person name="Cisse O."/>
            <person name="Nguyen A."/>
            <person name="Hewitt D.A."/>
            <person name="Jedd G."/>
            <person name="Stajich J.E."/>
        </authorList>
    </citation>
    <scope>NUCLEOTIDE SEQUENCE [LARGE SCALE GENOMIC DNA]</scope>
    <source>
        <strain evidence="12 13">DAH-3</strain>
    </source>
</reference>
<dbReference type="Proteomes" id="UP000186594">
    <property type="component" value="Unassembled WGS sequence"/>
</dbReference>
<evidence type="ECO:0000256" key="1">
    <source>
        <dbReference type="ARBA" id="ARBA00004127"/>
    </source>
</evidence>
<dbReference type="InterPro" id="IPR050291">
    <property type="entry name" value="CDF_Transporter"/>
</dbReference>
<feature type="domain" description="Cation efflux protein cytoplasmic" evidence="11">
    <location>
        <begin position="336"/>
        <end position="397"/>
    </location>
</feature>
<evidence type="ECO:0000256" key="8">
    <source>
        <dbReference type="SAM" id="MobiDB-lite"/>
    </source>
</evidence>
<dbReference type="SUPFAM" id="SSF160240">
    <property type="entry name" value="Cation efflux protein cytoplasmic domain-like"/>
    <property type="match status" value="1"/>
</dbReference>